<keyword evidence="1" id="KW-0479">Metal-binding</keyword>
<dbReference type="GO" id="GO:0005634">
    <property type="term" value="C:nucleus"/>
    <property type="evidence" value="ECO:0000318"/>
    <property type="project" value="GO_Central"/>
</dbReference>
<keyword evidence="2 4" id="KW-0863">Zinc-finger</keyword>
<evidence type="ECO:0000313" key="7">
    <source>
        <dbReference type="EnsemblPlants" id="Zm00001eb233670_P002"/>
    </source>
</evidence>
<keyword evidence="9" id="KW-1267">Proteomics identification</keyword>
<dbReference type="GO" id="GO:0001216">
    <property type="term" value="F:DNA-binding transcription activator activity"/>
    <property type="evidence" value="ECO:0000318"/>
    <property type="project" value="GO_Central"/>
</dbReference>
<dbReference type="Gene3D" id="4.10.1100.10">
    <property type="entry name" value="Transcription factor, SBP-box domain"/>
    <property type="match status" value="1"/>
</dbReference>
<dbReference type="GO" id="GO:0008270">
    <property type="term" value="F:zinc ion binding"/>
    <property type="evidence" value="ECO:0007669"/>
    <property type="project" value="UniProtKB-KW"/>
</dbReference>
<dbReference type="AlphaFoldDB" id="A0A804PFE3"/>
<keyword evidence="8" id="KW-1185">Reference proteome</keyword>
<dbReference type="PANTHER" id="PTHR31251:SF169">
    <property type="entry name" value="SQUAMOSA PROMOTER-BINDING-LIKE PROTEIN 8"/>
    <property type="match status" value="1"/>
</dbReference>
<dbReference type="InterPro" id="IPR004333">
    <property type="entry name" value="SBP_dom"/>
</dbReference>
<dbReference type="Gramene" id="Zm00001eb233670_T002">
    <property type="protein sequence ID" value="Zm00001eb233670_P002"/>
    <property type="gene ID" value="Zm00001eb233670"/>
</dbReference>
<sequence length="506" mass="53116">MQRVMSSLSLSFPLPSTQPFLTTHKGHHCFTLTRTRIARSLSVSAPPASCTHIHSESIVAVASRMMMNTNAMSPTASTDADFSFGPLQPYVGFDVAGMGMPSVVVERSSSLLQHNTSSSSHNNNLGLYDSFDFAAAAGLPFQESGLLPPASLPLAPSPQSMAAMAMPPSSLLLTLPGVPAAADVVYNPFGGGGAGGFLKREDGGPLVDAAGGGGRIGLNLGRRTYFSPADVLAVDRLLTRSRLAGGGVGVGLGMGLGMGVLGLGAAHHQQPPPRCQAEGCKADLSAAKHYHRRHKVCEYHAKASAVAAAGKQQRFCQQCSSRFHVLAEFDEAKRSCRKRLTEHNRRRRKPSSAQDEDSSPPPPKKLDTCITNTASYNDDLKTGASNTAAAAISPNGSGVSCLDVMDNGQTSSAAAPTALSLAAPPPPPLHEKDGSLDSMLMQRVLQGRREDDDDEQRRHFITSLVMQTTQQQHSGGGGAGNILSCSSVSDQHNGGGCNGFFEVDFI</sequence>
<reference evidence="7" key="2">
    <citation type="submission" date="2019-07" db="EMBL/GenBank/DDBJ databases">
        <authorList>
            <person name="Seetharam A."/>
            <person name="Woodhouse M."/>
            <person name="Cannon E."/>
        </authorList>
    </citation>
    <scope>NUCLEOTIDE SEQUENCE [LARGE SCALE GENOMIC DNA]</scope>
    <source>
        <strain evidence="7">cv. B73</strain>
    </source>
</reference>
<dbReference type="SUPFAM" id="SSF103612">
    <property type="entry name" value="SBT domain"/>
    <property type="match status" value="1"/>
</dbReference>
<dbReference type="GO" id="GO:0000976">
    <property type="term" value="F:transcription cis-regulatory region binding"/>
    <property type="evidence" value="ECO:0000318"/>
    <property type="project" value="GO_Central"/>
</dbReference>
<dbReference type="PANTHER" id="PTHR31251">
    <property type="entry name" value="SQUAMOSA PROMOTER-BINDING-LIKE PROTEIN 4"/>
    <property type="match status" value="1"/>
</dbReference>
<proteinExistence type="evidence at protein level"/>
<evidence type="ECO:0000256" key="5">
    <source>
        <dbReference type="SAM" id="MobiDB-lite"/>
    </source>
</evidence>
<feature type="region of interest" description="Disordered" evidence="5">
    <location>
        <begin position="340"/>
        <end position="370"/>
    </location>
</feature>
<reference evidence="8" key="1">
    <citation type="journal article" date="2009" name="Science">
        <title>The B73 maize genome: complexity, diversity, and dynamics.</title>
        <authorList>
            <person name="Schnable P.S."/>
            <person name="Ware D."/>
            <person name="Fulton R.S."/>
            <person name="Stein J.C."/>
            <person name="Wei F."/>
            <person name="Pasternak S."/>
            <person name="Liang C."/>
            <person name="Zhang J."/>
            <person name="Fulton L."/>
            <person name="Graves T.A."/>
            <person name="Minx P."/>
            <person name="Reily A.D."/>
            <person name="Courtney L."/>
            <person name="Kruchowski S.S."/>
            <person name="Tomlinson C."/>
            <person name="Strong C."/>
            <person name="Delehaunty K."/>
            <person name="Fronick C."/>
            <person name="Courtney B."/>
            <person name="Rock S.M."/>
            <person name="Belter E."/>
            <person name="Du F."/>
            <person name="Kim K."/>
            <person name="Abbott R.M."/>
            <person name="Cotton M."/>
            <person name="Levy A."/>
            <person name="Marchetto P."/>
            <person name="Ochoa K."/>
            <person name="Jackson S.M."/>
            <person name="Gillam B."/>
            <person name="Chen W."/>
            <person name="Yan L."/>
            <person name="Higginbotham J."/>
            <person name="Cardenas M."/>
            <person name="Waligorski J."/>
            <person name="Applebaum E."/>
            <person name="Phelps L."/>
            <person name="Falcone J."/>
            <person name="Kanchi K."/>
            <person name="Thane T."/>
            <person name="Scimone A."/>
            <person name="Thane N."/>
            <person name="Henke J."/>
            <person name="Wang T."/>
            <person name="Ruppert J."/>
            <person name="Shah N."/>
            <person name="Rotter K."/>
            <person name="Hodges J."/>
            <person name="Ingenthron E."/>
            <person name="Cordes M."/>
            <person name="Kohlberg S."/>
            <person name="Sgro J."/>
            <person name="Delgado B."/>
            <person name="Mead K."/>
            <person name="Chinwalla A."/>
            <person name="Leonard S."/>
            <person name="Crouse K."/>
            <person name="Collura K."/>
            <person name="Kudrna D."/>
            <person name="Currie J."/>
            <person name="He R."/>
            <person name="Angelova A."/>
            <person name="Rajasekar S."/>
            <person name="Mueller T."/>
            <person name="Lomeli R."/>
            <person name="Scara G."/>
            <person name="Ko A."/>
            <person name="Delaney K."/>
            <person name="Wissotski M."/>
            <person name="Lopez G."/>
            <person name="Campos D."/>
            <person name="Braidotti M."/>
            <person name="Ashley E."/>
            <person name="Golser W."/>
            <person name="Kim H."/>
            <person name="Lee S."/>
            <person name="Lin J."/>
            <person name="Dujmic Z."/>
            <person name="Kim W."/>
            <person name="Talag J."/>
            <person name="Zuccolo A."/>
            <person name="Fan C."/>
            <person name="Sebastian A."/>
            <person name="Kramer M."/>
            <person name="Spiegel L."/>
            <person name="Nascimento L."/>
            <person name="Zutavern T."/>
            <person name="Miller B."/>
            <person name="Ambroise C."/>
            <person name="Muller S."/>
            <person name="Spooner W."/>
            <person name="Narechania A."/>
            <person name="Ren L."/>
            <person name="Wei S."/>
            <person name="Kumari S."/>
            <person name="Faga B."/>
            <person name="Levy M.J."/>
            <person name="McMahan L."/>
            <person name="Van Buren P."/>
            <person name="Vaughn M.W."/>
            <person name="Ying K."/>
            <person name="Yeh C.-T."/>
            <person name="Emrich S.J."/>
            <person name="Jia Y."/>
            <person name="Kalyanaraman A."/>
            <person name="Hsia A.-P."/>
            <person name="Barbazuk W.B."/>
            <person name="Baucom R.S."/>
            <person name="Brutnell T.P."/>
            <person name="Carpita N.C."/>
            <person name="Chaparro C."/>
            <person name="Chia J.-M."/>
            <person name="Deragon J.-M."/>
            <person name="Estill J.C."/>
            <person name="Fu Y."/>
            <person name="Jeddeloh J.A."/>
            <person name="Han Y."/>
            <person name="Lee H."/>
            <person name="Li P."/>
            <person name="Lisch D.R."/>
            <person name="Liu S."/>
            <person name="Liu Z."/>
            <person name="Nagel D.H."/>
            <person name="McCann M.C."/>
            <person name="SanMiguel P."/>
            <person name="Myers A.M."/>
            <person name="Nettleton D."/>
            <person name="Nguyen J."/>
            <person name="Penning B.W."/>
            <person name="Ponnala L."/>
            <person name="Schneider K.L."/>
            <person name="Schwartz D.C."/>
            <person name="Sharma A."/>
            <person name="Soderlund C."/>
            <person name="Springer N.M."/>
            <person name="Sun Q."/>
            <person name="Wang H."/>
            <person name="Waterman M."/>
            <person name="Westerman R."/>
            <person name="Wolfgruber T.K."/>
            <person name="Yang L."/>
            <person name="Yu Y."/>
            <person name="Zhang L."/>
            <person name="Zhou S."/>
            <person name="Zhu Q."/>
            <person name="Bennetzen J.L."/>
            <person name="Dawe R.K."/>
            <person name="Jiang J."/>
            <person name="Jiang N."/>
            <person name="Presting G.G."/>
            <person name="Wessler S.R."/>
            <person name="Aluru S."/>
            <person name="Martienssen R.A."/>
            <person name="Clifton S.W."/>
            <person name="McCombie W.R."/>
            <person name="Wing R.A."/>
            <person name="Wilson R.K."/>
        </authorList>
    </citation>
    <scope>NUCLEOTIDE SEQUENCE [LARGE SCALE GENOMIC DNA]</scope>
    <source>
        <strain evidence="8">cv. B73</strain>
    </source>
</reference>
<evidence type="ECO:0000313" key="8">
    <source>
        <dbReference type="Proteomes" id="UP000007305"/>
    </source>
</evidence>
<protein>
    <recommendedName>
        <fullName evidence="6">SBP-type domain-containing protein</fullName>
    </recommendedName>
</protein>
<evidence type="ECO:0007829" key="9">
    <source>
        <dbReference type="PeptideAtlas" id="A0A804PFE3"/>
    </source>
</evidence>
<keyword evidence="3" id="KW-0862">Zinc</keyword>
<feature type="domain" description="SBP-type" evidence="6">
    <location>
        <begin position="272"/>
        <end position="350"/>
    </location>
</feature>
<dbReference type="FunCoup" id="A0A804PFE3">
    <property type="interactions" value="51"/>
</dbReference>
<dbReference type="InterPro" id="IPR044817">
    <property type="entry name" value="SBP-like"/>
</dbReference>
<evidence type="ECO:0000256" key="1">
    <source>
        <dbReference type="ARBA" id="ARBA00022723"/>
    </source>
</evidence>
<dbReference type="Proteomes" id="UP000007305">
    <property type="component" value="Chromosome 5"/>
</dbReference>
<evidence type="ECO:0000256" key="4">
    <source>
        <dbReference type="PROSITE-ProRule" id="PRU00470"/>
    </source>
</evidence>
<name>A0A804PFE3_MAIZE</name>
<gene>
    <name evidence="7" type="primary">sbp1</name>
</gene>
<accession>A0A804PFE3</accession>
<dbReference type="Pfam" id="PF03110">
    <property type="entry name" value="SBP"/>
    <property type="match status" value="1"/>
</dbReference>
<dbReference type="InterPro" id="IPR036893">
    <property type="entry name" value="SBP_sf"/>
</dbReference>
<evidence type="ECO:0000259" key="6">
    <source>
        <dbReference type="PROSITE" id="PS51141"/>
    </source>
</evidence>
<evidence type="ECO:0000256" key="3">
    <source>
        <dbReference type="ARBA" id="ARBA00022833"/>
    </source>
</evidence>
<evidence type="ECO:0000256" key="2">
    <source>
        <dbReference type="ARBA" id="ARBA00022771"/>
    </source>
</evidence>
<organism evidence="7 8">
    <name type="scientific">Zea mays</name>
    <name type="common">Maize</name>
    <dbReference type="NCBI Taxonomy" id="4577"/>
    <lineage>
        <taxon>Eukaryota</taxon>
        <taxon>Viridiplantae</taxon>
        <taxon>Streptophyta</taxon>
        <taxon>Embryophyta</taxon>
        <taxon>Tracheophyta</taxon>
        <taxon>Spermatophyta</taxon>
        <taxon>Magnoliopsida</taxon>
        <taxon>Liliopsida</taxon>
        <taxon>Poales</taxon>
        <taxon>Poaceae</taxon>
        <taxon>PACMAD clade</taxon>
        <taxon>Panicoideae</taxon>
        <taxon>Andropogonodae</taxon>
        <taxon>Andropogoneae</taxon>
        <taxon>Tripsacinae</taxon>
        <taxon>Zea</taxon>
    </lineage>
</organism>
<dbReference type="InParanoid" id="A0A804PFE3"/>
<reference evidence="7" key="3">
    <citation type="submission" date="2021-05" db="UniProtKB">
        <authorList>
            <consortium name="EnsemblPlants"/>
        </authorList>
    </citation>
    <scope>IDENTIFICATION</scope>
    <source>
        <strain evidence="7">cv. B73</strain>
    </source>
</reference>
<dbReference type="PROSITE" id="PS51141">
    <property type="entry name" value="ZF_SBP"/>
    <property type="match status" value="1"/>
</dbReference>
<dbReference type="EnsemblPlants" id="Zm00001eb233670_T002">
    <property type="protein sequence ID" value="Zm00001eb233670_P002"/>
    <property type="gene ID" value="Zm00001eb233670"/>
</dbReference>